<feature type="transmembrane region" description="Helical" evidence="7">
    <location>
        <begin position="78"/>
        <end position="102"/>
    </location>
</feature>
<dbReference type="InterPro" id="IPR001594">
    <property type="entry name" value="Palmitoyltrfase_DHHC"/>
</dbReference>
<feature type="transmembrane region" description="Helical" evidence="7">
    <location>
        <begin position="240"/>
        <end position="260"/>
    </location>
</feature>
<comment type="catalytic activity">
    <reaction evidence="7">
        <text>L-cysteinyl-[protein] + hexadecanoyl-CoA = S-hexadecanoyl-L-cysteinyl-[protein] + CoA</text>
        <dbReference type="Rhea" id="RHEA:36683"/>
        <dbReference type="Rhea" id="RHEA-COMP:10131"/>
        <dbReference type="Rhea" id="RHEA-COMP:11032"/>
        <dbReference type="ChEBI" id="CHEBI:29950"/>
        <dbReference type="ChEBI" id="CHEBI:57287"/>
        <dbReference type="ChEBI" id="CHEBI:57379"/>
        <dbReference type="ChEBI" id="CHEBI:74151"/>
        <dbReference type="EC" id="2.3.1.225"/>
    </reaction>
</comment>
<dbReference type="GO" id="GO:0016020">
    <property type="term" value="C:membrane"/>
    <property type="evidence" value="ECO:0007669"/>
    <property type="project" value="UniProtKB-SubCell"/>
</dbReference>
<comment type="similarity">
    <text evidence="7">Belongs to the DHHC palmitoyltransferase family.</text>
</comment>
<proteinExistence type="inferred from homology"/>
<evidence type="ECO:0000256" key="2">
    <source>
        <dbReference type="ARBA" id="ARBA00022679"/>
    </source>
</evidence>
<keyword evidence="2 7" id="KW-0808">Transferase</keyword>
<evidence type="ECO:0000256" key="7">
    <source>
        <dbReference type="RuleBase" id="RU079119"/>
    </source>
</evidence>
<keyword evidence="4 7" id="KW-1133">Transmembrane helix</keyword>
<dbReference type="PANTHER" id="PTHR12246">
    <property type="entry name" value="PALMITOYLTRANSFERASE ZDHHC16"/>
    <property type="match status" value="1"/>
</dbReference>
<evidence type="ECO:0000256" key="4">
    <source>
        <dbReference type="ARBA" id="ARBA00022989"/>
    </source>
</evidence>
<feature type="domain" description="Palmitoyltransferase DHHC" evidence="8">
    <location>
        <begin position="193"/>
        <end position="347"/>
    </location>
</feature>
<evidence type="ECO:0000259" key="8">
    <source>
        <dbReference type="Pfam" id="PF01529"/>
    </source>
</evidence>
<name>A0ABD3PST5_9STRA</name>
<feature type="transmembrane region" description="Helical" evidence="7">
    <location>
        <begin position="309"/>
        <end position="329"/>
    </location>
</feature>
<comment type="subcellular location">
    <subcellularLocation>
        <location evidence="1">Membrane</location>
        <topology evidence="1">Multi-pass membrane protein</topology>
    </subcellularLocation>
</comment>
<dbReference type="EMBL" id="JALLPJ020000486">
    <property type="protein sequence ID" value="KAL3790774.1"/>
    <property type="molecule type" value="Genomic_DNA"/>
</dbReference>
<keyword evidence="6 7" id="KW-0012">Acyltransferase</keyword>
<evidence type="ECO:0000256" key="5">
    <source>
        <dbReference type="ARBA" id="ARBA00023136"/>
    </source>
</evidence>
<keyword evidence="5 7" id="KW-0472">Membrane</keyword>
<evidence type="ECO:0000256" key="3">
    <source>
        <dbReference type="ARBA" id="ARBA00022692"/>
    </source>
</evidence>
<feature type="transmembrane region" description="Helical" evidence="7">
    <location>
        <begin position="136"/>
        <end position="153"/>
    </location>
</feature>
<dbReference type="AlphaFoldDB" id="A0ABD3PST5"/>
<dbReference type="Proteomes" id="UP001530400">
    <property type="component" value="Unassembled WGS sequence"/>
</dbReference>
<organism evidence="9 10">
    <name type="scientific">Cyclotella atomus</name>
    <dbReference type="NCBI Taxonomy" id="382360"/>
    <lineage>
        <taxon>Eukaryota</taxon>
        <taxon>Sar</taxon>
        <taxon>Stramenopiles</taxon>
        <taxon>Ochrophyta</taxon>
        <taxon>Bacillariophyta</taxon>
        <taxon>Coscinodiscophyceae</taxon>
        <taxon>Thalassiosirophycidae</taxon>
        <taxon>Stephanodiscales</taxon>
        <taxon>Stephanodiscaceae</taxon>
        <taxon>Cyclotella</taxon>
    </lineage>
</organism>
<dbReference type="EC" id="2.3.1.225" evidence="7"/>
<evidence type="ECO:0000313" key="9">
    <source>
        <dbReference type="EMBL" id="KAL3790774.1"/>
    </source>
</evidence>
<dbReference type="InterPro" id="IPR039859">
    <property type="entry name" value="PFA4/ZDH16/20/ERF2-like"/>
</dbReference>
<comment type="domain">
    <text evidence="7">The DHHC domain is required for palmitoyltransferase activity.</text>
</comment>
<evidence type="ECO:0000313" key="10">
    <source>
        <dbReference type="Proteomes" id="UP001530400"/>
    </source>
</evidence>
<sequence length="397" mass="46471">MKAPSPQHHDCRGQKMAEQRLMQENKGQSTWNEFLQALHAPGDHDFNAFYWIFRIAIALLDTIIPCRNHDRRQMFNVLLSWFRPVVPFVGMTIVLFCGWSYFSVFRYTVVRTKWCGANTEEFVSQSTEASCQWEKVHGLFVAFFIINIIGHYLRCTFGSPGFVQATFHNQNTSFEFNNASRQSSEIIYHPNPNQTYCDKCGITRPARVHHCRICKKCIELYDHHCPWTNNCIGRDNYRSFVLLVFYILAGCIYGVCMLGRDFCIIMKQRSEVYGWSLRGAEHGTGLLDLPLPWVLWRSYEENGHIDTDVVLRAAFPLMFFVGIVMWWFLGYHIRIIMSGFTTLEDMSRPRLQYLNTFDRGPRENLKQVFGSNWFKLFVPLPQQRLLPHDASELKKQP</sequence>
<evidence type="ECO:0000256" key="1">
    <source>
        <dbReference type="ARBA" id="ARBA00004141"/>
    </source>
</evidence>
<reference evidence="9 10" key="1">
    <citation type="submission" date="2024-10" db="EMBL/GenBank/DDBJ databases">
        <title>Updated reference genomes for cyclostephanoid diatoms.</title>
        <authorList>
            <person name="Roberts W.R."/>
            <person name="Alverson A.J."/>
        </authorList>
    </citation>
    <scope>NUCLEOTIDE SEQUENCE [LARGE SCALE GENOMIC DNA]</scope>
    <source>
        <strain evidence="9 10">AJA010-31</strain>
    </source>
</reference>
<gene>
    <name evidence="9" type="ORF">ACHAWO_007691</name>
</gene>
<dbReference type="GO" id="GO:0019706">
    <property type="term" value="F:protein-cysteine S-palmitoyltransferase activity"/>
    <property type="evidence" value="ECO:0007669"/>
    <property type="project" value="UniProtKB-EC"/>
</dbReference>
<accession>A0ABD3PST5</accession>
<keyword evidence="3 7" id="KW-0812">Transmembrane</keyword>
<evidence type="ECO:0000256" key="6">
    <source>
        <dbReference type="ARBA" id="ARBA00023315"/>
    </source>
</evidence>
<dbReference type="Pfam" id="PF01529">
    <property type="entry name" value="DHHC"/>
    <property type="match status" value="1"/>
</dbReference>
<comment type="caution">
    <text evidence="9">The sequence shown here is derived from an EMBL/GenBank/DDBJ whole genome shotgun (WGS) entry which is preliminary data.</text>
</comment>
<dbReference type="PROSITE" id="PS50216">
    <property type="entry name" value="DHHC"/>
    <property type="match status" value="1"/>
</dbReference>
<protein>
    <recommendedName>
        <fullName evidence="7">Palmitoyltransferase</fullName>
        <ecNumber evidence="7">2.3.1.225</ecNumber>
    </recommendedName>
</protein>
<keyword evidence="10" id="KW-1185">Reference proteome</keyword>